<feature type="compositionally biased region" description="Polar residues" evidence="5">
    <location>
        <begin position="422"/>
        <end position="440"/>
    </location>
</feature>
<dbReference type="SUPFAM" id="SSF90229">
    <property type="entry name" value="CCCH zinc finger"/>
    <property type="match status" value="1"/>
</dbReference>
<proteinExistence type="predicted"/>
<accession>A0A1D1UYK4</accession>
<dbReference type="Gene3D" id="4.10.1000.10">
    <property type="entry name" value="Zinc finger, CCCH-type"/>
    <property type="match status" value="1"/>
</dbReference>
<evidence type="ECO:0000256" key="1">
    <source>
        <dbReference type="ARBA" id="ARBA00022723"/>
    </source>
</evidence>
<dbReference type="Pfam" id="PF18044">
    <property type="entry name" value="zf-CCCH_4"/>
    <property type="match status" value="1"/>
</dbReference>
<dbReference type="InterPro" id="IPR000571">
    <property type="entry name" value="Znf_CCCH"/>
</dbReference>
<dbReference type="GO" id="GO:0008270">
    <property type="term" value="F:zinc ion binding"/>
    <property type="evidence" value="ECO:0007669"/>
    <property type="project" value="UniProtKB-KW"/>
</dbReference>
<keyword evidence="1 4" id="KW-0479">Metal-binding</keyword>
<name>A0A1D1UYK4_RAMVA</name>
<evidence type="ECO:0000313" key="7">
    <source>
        <dbReference type="EMBL" id="GAU94714.1"/>
    </source>
</evidence>
<keyword evidence="8" id="KW-1185">Reference proteome</keyword>
<protein>
    <recommendedName>
        <fullName evidence="6">C3H1-type domain-containing protein</fullName>
    </recommendedName>
</protein>
<feature type="compositionally biased region" description="Acidic residues" evidence="5">
    <location>
        <begin position="568"/>
        <end position="581"/>
    </location>
</feature>
<feature type="domain" description="C3H1-type" evidence="6">
    <location>
        <begin position="130"/>
        <end position="157"/>
    </location>
</feature>
<feature type="compositionally biased region" description="Basic and acidic residues" evidence="5">
    <location>
        <begin position="74"/>
        <end position="92"/>
    </location>
</feature>
<dbReference type="PANTHER" id="PTHR46582:SF1">
    <property type="entry name" value="ZINC FINGER CCCH DOMAIN-CONTAINING PROTEIN 18"/>
    <property type="match status" value="1"/>
</dbReference>
<dbReference type="STRING" id="947166.A0A1D1UYK4"/>
<dbReference type="EMBL" id="BDGG01000003">
    <property type="protein sequence ID" value="GAU94714.1"/>
    <property type="molecule type" value="Genomic_DNA"/>
</dbReference>
<keyword evidence="2 4" id="KW-0863">Zinc-finger</keyword>
<evidence type="ECO:0000259" key="6">
    <source>
        <dbReference type="PROSITE" id="PS50103"/>
    </source>
</evidence>
<feature type="compositionally biased region" description="Basic and acidic residues" evidence="5">
    <location>
        <begin position="352"/>
        <end position="411"/>
    </location>
</feature>
<feature type="region of interest" description="Disordered" evidence="5">
    <location>
        <begin position="1"/>
        <end position="133"/>
    </location>
</feature>
<evidence type="ECO:0000256" key="3">
    <source>
        <dbReference type="ARBA" id="ARBA00022833"/>
    </source>
</evidence>
<sequence>MNQMENSEDDTIKEDEAPATEESNTVEDEQVEQETKPEVKQNVSSAGASRVDSPISDTDELDEEKSFDVSKTSENTDDKKTGKKTSEAHEEGEASDEGEVDDPGVEKEDPEEGELEDGEVDEDEDGDKNSKSGQICKYFYKGQCTWGSHCRFIHPGSVDKGNYDMFDGSKGKKEEPAVPTSVQLQRDVKLAPPLRTAATRPPRPRTPPPVPAAPLIVPPMNLFARIIPQADFFPAVIEPPRRESAWEKSLRSAKILSQAAAKKRDAMEDKMHGLGDAFDPELENEFRQKELQPFPFNEVGRQRVPFPAFAVRNDFEAAQREARRMNFNNFGNGREMMDRMEPRRRSPPGPTDMRRNLSDRSLNDRNMNDRMNQRNRAPDEWRDPWMRSRSPINRDRRREDPSKWERPERPARKPTVKPPRSRSGSPISKTSKISATSRISDVSGPKGATQRRSGESPRRTAPPQRAPSGSPISSPSHHSPRSSPSKSPSPAPLLRRDSATFDRQKRLSNTSAITPPRNGASRKREPNSRNGRAAKKAHEGSPISSVGSRISSAEEVDTEEEGPRTPPIDDEGESTAEESQDEERPSRRRQHSGSPISPEGSPERTQSPAEQPSEEPDRKKLKKSHKPIKLTIGIKAERRNPLAAFGLMAEDDENDPDKAAADAPSRPEPTSVEDRSSPLSDEEIPQKAKAPSSQEADKAQKREELLRQLKAVEEAIARKKAAKATE</sequence>
<organism evidence="7 8">
    <name type="scientific">Ramazzottius varieornatus</name>
    <name type="common">Water bear</name>
    <name type="synonym">Tardigrade</name>
    <dbReference type="NCBI Taxonomy" id="947166"/>
    <lineage>
        <taxon>Eukaryota</taxon>
        <taxon>Metazoa</taxon>
        <taxon>Ecdysozoa</taxon>
        <taxon>Tardigrada</taxon>
        <taxon>Eutardigrada</taxon>
        <taxon>Parachela</taxon>
        <taxon>Hypsibioidea</taxon>
        <taxon>Ramazzottiidae</taxon>
        <taxon>Ramazzottius</taxon>
    </lineage>
</organism>
<dbReference type="InterPro" id="IPR052647">
    <property type="entry name" value="Zinc_finger_CCCH-type"/>
</dbReference>
<gene>
    <name evidence="7" type="primary">RvY_06438-1</name>
    <name evidence="7" type="synonym">RvY_06438.1</name>
    <name evidence="7" type="ORF">RvY_06438</name>
</gene>
<feature type="compositionally biased region" description="Low complexity" evidence="5">
    <location>
        <begin position="540"/>
        <end position="551"/>
    </location>
</feature>
<dbReference type="AlphaFoldDB" id="A0A1D1UYK4"/>
<keyword evidence="3 4" id="KW-0862">Zinc</keyword>
<feature type="region of interest" description="Disordered" evidence="5">
    <location>
        <begin position="326"/>
        <end position="705"/>
    </location>
</feature>
<feature type="compositionally biased region" description="Basic and acidic residues" evidence="5">
    <location>
        <begin position="494"/>
        <end position="505"/>
    </location>
</feature>
<feature type="compositionally biased region" description="Acidic residues" evidence="5">
    <location>
        <begin position="93"/>
        <end position="126"/>
    </location>
</feature>
<feature type="zinc finger region" description="C3H1-type" evidence="4">
    <location>
        <begin position="130"/>
        <end position="157"/>
    </location>
</feature>
<feature type="compositionally biased region" description="Basic and acidic residues" evidence="5">
    <location>
        <begin position="695"/>
        <end position="705"/>
    </location>
</feature>
<evidence type="ECO:0000256" key="2">
    <source>
        <dbReference type="ARBA" id="ARBA00022771"/>
    </source>
</evidence>
<evidence type="ECO:0000256" key="5">
    <source>
        <dbReference type="SAM" id="MobiDB-lite"/>
    </source>
</evidence>
<dbReference type="PANTHER" id="PTHR46582">
    <property type="entry name" value="ZINC FINGER CCCH DOMAIN-CONTAINING PROTEIN 18"/>
    <property type="match status" value="1"/>
</dbReference>
<comment type="caution">
    <text evidence="7">The sequence shown here is derived from an EMBL/GenBank/DDBJ whole genome shotgun (WGS) entry which is preliminary data.</text>
</comment>
<reference evidence="7 8" key="1">
    <citation type="journal article" date="2016" name="Nat. Commun.">
        <title>Extremotolerant tardigrade genome and improved radiotolerance of human cultured cells by tardigrade-unique protein.</title>
        <authorList>
            <person name="Hashimoto T."/>
            <person name="Horikawa D.D."/>
            <person name="Saito Y."/>
            <person name="Kuwahara H."/>
            <person name="Kozuka-Hata H."/>
            <person name="Shin-I T."/>
            <person name="Minakuchi Y."/>
            <person name="Ohishi K."/>
            <person name="Motoyama A."/>
            <person name="Aizu T."/>
            <person name="Enomoto A."/>
            <person name="Kondo K."/>
            <person name="Tanaka S."/>
            <person name="Hara Y."/>
            <person name="Koshikawa S."/>
            <person name="Sagara H."/>
            <person name="Miura T."/>
            <person name="Yokobori S."/>
            <person name="Miyagawa K."/>
            <person name="Suzuki Y."/>
            <person name="Kubo T."/>
            <person name="Oyama M."/>
            <person name="Kohara Y."/>
            <person name="Fujiyama A."/>
            <person name="Arakawa K."/>
            <person name="Katayama T."/>
            <person name="Toyoda A."/>
            <person name="Kunieda T."/>
        </authorList>
    </citation>
    <scope>NUCLEOTIDE SEQUENCE [LARGE SCALE GENOMIC DNA]</scope>
    <source>
        <strain evidence="7 8">YOKOZUNA-1</strain>
    </source>
</reference>
<dbReference type="GO" id="GO:0071011">
    <property type="term" value="C:precatalytic spliceosome"/>
    <property type="evidence" value="ECO:0007669"/>
    <property type="project" value="TreeGrafter"/>
</dbReference>
<feature type="compositionally biased region" description="Basic residues" evidence="5">
    <location>
        <begin position="619"/>
        <end position="628"/>
    </location>
</feature>
<feature type="compositionally biased region" description="Acidic residues" evidence="5">
    <location>
        <begin position="1"/>
        <end position="32"/>
    </location>
</feature>
<dbReference type="InterPro" id="IPR041367">
    <property type="entry name" value="Znf-CCCH_4"/>
</dbReference>
<feature type="compositionally biased region" description="Low complexity" evidence="5">
    <location>
        <begin position="467"/>
        <end position="488"/>
    </location>
</feature>
<dbReference type="Proteomes" id="UP000186922">
    <property type="component" value="Unassembled WGS sequence"/>
</dbReference>
<dbReference type="InterPro" id="IPR036855">
    <property type="entry name" value="Znf_CCCH_sf"/>
</dbReference>
<evidence type="ECO:0000313" key="8">
    <source>
        <dbReference type="Proteomes" id="UP000186922"/>
    </source>
</evidence>
<evidence type="ECO:0000256" key="4">
    <source>
        <dbReference type="PROSITE-ProRule" id="PRU00723"/>
    </source>
</evidence>
<dbReference type="PROSITE" id="PS50103">
    <property type="entry name" value="ZF_C3H1"/>
    <property type="match status" value="1"/>
</dbReference>
<dbReference type="OrthoDB" id="10072532at2759"/>
<dbReference type="GO" id="GO:0003723">
    <property type="term" value="F:RNA binding"/>
    <property type="evidence" value="ECO:0007669"/>
    <property type="project" value="TreeGrafter"/>
</dbReference>
<feature type="compositionally biased region" description="Basic and acidic residues" evidence="5">
    <location>
        <begin position="335"/>
        <end position="344"/>
    </location>
</feature>